<dbReference type="AlphaFoldDB" id="A0A8X7ZTI9"/>
<dbReference type="EMBL" id="JAAWWB010000010">
    <property type="protein sequence ID" value="KAG6773892.1"/>
    <property type="molecule type" value="Genomic_DNA"/>
</dbReference>
<proteinExistence type="predicted"/>
<comment type="caution">
    <text evidence="1">The sequence shown here is derived from an EMBL/GenBank/DDBJ whole genome shotgun (WGS) entry which is preliminary data.</text>
</comment>
<evidence type="ECO:0000313" key="1">
    <source>
        <dbReference type="EMBL" id="KAG6773892.1"/>
    </source>
</evidence>
<gene>
    <name evidence="1" type="ORF">POTOM_021233</name>
</gene>
<dbReference type="Proteomes" id="UP000886885">
    <property type="component" value="Chromosome 5D"/>
</dbReference>
<sequence>MLKYTQPNPTFSQCPGKGKQIGSTWAPLYNENSVLLLSELVESSQCKLPFSSPDNLSLNHGFFSFSLPEGSATWPEENSPASSLGLEMVSKDWIFVILGQDFSGVGYKKVVIAPVAILNGNLSVVCSFCFSAVGQFMLIAEPADLCMLMLHCMTTEGGKRYL</sequence>
<accession>A0A8X7ZTI9</accession>
<name>A0A8X7ZTI9_POPTO</name>
<evidence type="ECO:0000313" key="2">
    <source>
        <dbReference type="Proteomes" id="UP000886885"/>
    </source>
</evidence>
<protein>
    <submittedName>
        <fullName evidence="1">Uncharacterized protein</fullName>
    </submittedName>
</protein>
<keyword evidence="2" id="KW-1185">Reference proteome</keyword>
<reference evidence="1" key="1">
    <citation type="journal article" date="2020" name="bioRxiv">
        <title>Hybrid origin of Populus tomentosa Carr. identified through genome sequencing and phylogenomic analysis.</title>
        <authorList>
            <person name="An X."/>
            <person name="Gao K."/>
            <person name="Chen Z."/>
            <person name="Li J."/>
            <person name="Yang X."/>
            <person name="Yang X."/>
            <person name="Zhou J."/>
            <person name="Guo T."/>
            <person name="Zhao T."/>
            <person name="Huang S."/>
            <person name="Miao D."/>
            <person name="Khan W.U."/>
            <person name="Rao P."/>
            <person name="Ye M."/>
            <person name="Lei B."/>
            <person name="Liao W."/>
            <person name="Wang J."/>
            <person name="Ji L."/>
            <person name="Li Y."/>
            <person name="Guo B."/>
            <person name="Mustafa N.S."/>
            <person name="Li S."/>
            <person name="Yun Q."/>
            <person name="Keller S.R."/>
            <person name="Mao J."/>
            <person name="Zhang R."/>
            <person name="Strauss S.H."/>
        </authorList>
    </citation>
    <scope>NUCLEOTIDE SEQUENCE</scope>
    <source>
        <strain evidence="1">GM15</strain>
        <tissue evidence="1">Leaf</tissue>
    </source>
</reference>
<organism evidence="1 2">
    <name type="scientific">Populus tomentosa</name>
    <name type="common">Chinese white poplar</name>
    <dbReference type="NCBI Taxonomy" id="118781"/>
    <lineage>
        <taxon>Eukaryota</taxon>
        <taxon>Viridiplantae</taxon>
        <taxon>Streptophyta</taxon>
        <taxon>Embryophyta</taxon>
        <taxon>Tracheophyta</taxon>
        <taxon>Spermatophyta</taxon>
        <taxon>Magnoliopsida</taxon>
        <taxon>eudicotyledons</taxon>
        <taxon>Gunneridae</taxon>
        <taxon>Pentapetalae</taxon>
        <taxon>rosids</taxon>
        <taxon>fabids</taxon>
        <taxon>Malpighiales</taxon>
        <taxon>Salicaceae</taxon>
        <taxon>Saliceae</taxon>
        <taxon>Populus</taxon>
    </lineage>
</organism>